<dbReference type="Proteomes" id="UP000249522">
    <property type="component" value="Unassembled WGS sequence"/>
</dbReference>
<comment type="similarity">
    <text evidence="2">Belongs to the isochorismatase family.</text>
</comment>
<evidence type="ECO:0000256" key="8">
    <source>
        <dbReference type="PIRSR" id="PIRSR001111-50"/>
    </source>
</evidence>
<dbReference type="SUPFAM" id="SSF47336">
    <property type="entry name" value="ACP-like"/>
    <property type="match status" value="1"/>
</dbReference>
<comment type="catalytic activity">
    <reaction evidence="7">
        <text>isochorismate + H2O = (2S,3S)-2,3-dihydroxy-2,3-dihydrobenzoate + pyruvate</text>
        <dbReference type="Rhea" id="RHEA:11112"/>
        <dbReference type="ChEBI" id="CHEBI:15361"/>
        <dbReference type="ChEBI" id="CHEBI:15377"/>
        <dbReference type="ChEBI" id="CHEBI:29780"/>
        <dbReference type="ChEBI" id="CHEBI:58764"/>
        <dbReference type="EC" id="3.3.2.1"/>
    </reaction>
</comment>
<name>A0A2W1LV02_9BACL</name>
<comment type="cofactor">
    <cofactor evidence="8">
        <name>pantetheine 4'-phosphate</name>
        <dbReference type="ChEBI" id="CHEBI:47942"/>
    </cofactor>
    <text evidence="8">Binds 1 phosphopantetheine covalently.</text>
</comment>
<dbReference type="InterPro" id="IPR009081">
    <property type="entry name" value="PP-bd_ACP"/>
</dbReference>
<organism evidence="10 11">
    <name type="scientific">Paenibacillus sambharensis</name>
    <dbReference type="NCBI Taxonomy" id="1803190"/>
    <lineage>
        <taxon>Bacteria</taxon>
        <taxon>Bacillati</taxon>
        <taxon>Bacillota</taxon>
        <taxon>Bacilli</taxon>
        <taxon>Bacillales</taxon>
        <taxon>Paenibacillaceae</taxon>
        <taxon>Paenibacillus</taxon>
    </lineage>
</organism>
<dbReference type="EMBL" id="QKRB01000044">
    <property type="protein sequence ID" value="PZD95337.1"/>
    <property type="molecule type" value="Genomic_DNA"/>
</dbReference>
<dbReference type="OrthoDB" id="257098at2"/>
<dbReference type="InterPro" id="IPR000868">
    <property type="entry name" value="Isochorismatase-like_dom"/>
</dbReference>
<dbReference type="Gene3D" id="3.40.50.850">
    <property type="entry name" value="Isochorismatase-like"/>
    <property type="match status" value="1"/>
</dbReference>
<evidence type="ECO:0000256" key="4">
    <source>
        <dbReference type="ARBA" id="ARBA00022450"/>
    </source>
</evidence>
<dbReference type="InterPro" id="IPR016291">
    <property type="entry name" value="Isochorismatase"/>
</dbReference>
<keyword evidence="6" id="KW-0378">Hydrolase</keyword>
<dbReference type="RefSeq" id="WP_111146966.1">
    <property type="nucleotide sequence ID" value="NZ_QKRB01000044.1"/>
</dbReference>
<evidence type="ECO:0000256" key="6">
    <source>
        <dbReference type="ARBA" id="ARBA00022801"/>
    </source>
</evidence>
<dbReference type="InterPro" id="IPR036736">
    <property type="entry name" value="ACP-like_sf"/>
</dbReference>
<protein>
    <recommendedName>
        <fullName evidence="3">isochorismatase</fullName>
        <ecNumber evidence="3">3.3.2.1</ecNumber>
    </recommendedName>
</protein>
<proteinExistence type="inferred from homology"/>
<evidence type="ECO:0000256" key="7">
    <source>
        <dbReference type="ARBA" id="ARBA00048590"/>
    </source>
</evidence>
<keyword evidence="5 8" id="KW-0597">Phosphoprotein</keyword>
<feature type="domain" description="Carrier" evidence="9">
    <location>
        <begin position="223"/>
        <end position="296"/>
    </location>
</feature>
<keyword evidence="4 8" id="KW-0596">Phosphopantetheine</keyword>
<gene>
    <name evidence="10" type="ORF">DNH61_12380</name>
</gene>
<evidence type="ECO:0000313" key="10">
    <source>
        <dbReference type="EMBL" id="PZD95337.1"/>
    </source>
</evidence>
<dbReference type="AlphaFoldDB" id="A0A2W1LV02"/>
<evidence type="ECO:0000256" key="2">
    <source>
        <dbReference type="ARBA" id="ARBA00006336"/>
    </source>
</evidence>
<dbReference type="Gene3D" id="1.10.1200.10">
    <property type="entry name" value="ACP-like"/>
    <property type="match status" value="1"/>
</dbReference>
<dbReference type="GO" id="GO:0008908">
    <property type="term" value="F:isochorismatase activity"/>
    <property type="evidence" value="ECO:0007669"/>
    <property type="project" value="UniProtKB-EC"/>
</dbReference>
<comment type="caution">
    <text evidence="10">The sequence shown here is derived from an EMBL/GenBank/DDBJ whole genome shotgun (WGS) entry which is preliminary data.</text>
</comment>
<dbReference type="PROSITE" id="PS50075">
    <property type="entry name" value="CARRIER"/>
    <property type="match status" value="1"/>
</dbReference>
<evidence type="ECO:0000256" key="5">
    <source>
        <dbReference type="ARBA" id="ARBA00022553"/>
    </source>
</evidence>
<sequence length="307" mass="34368">MAIPVIRSYPMPLAADLPATRVSWKPEPGRSALLIHDMQNYFLRTFEKDTSPLSDLLVNIRVLKERCRELGIPVIYSAQPGGQSLEQRGLLQDFWGSGIPEGEEPERIVDELAPSADDILLTKWRYSAFQKTELYELLQEQGRDQLLICGVYAHIGCMLTASEAFMKDIQPFLIADSVADFSQEHHEMAITYAADRCAVVMSTADLLETLGFKAASKADTELPLTEESIRMQIAELLQIAPSEISNEDNLLDLGLDSIRIMSLVESWRRAGIEITFVELAENPTIAYWCSLVCQARETVPPNADYLS</sequence>
<reference evidence="10 11" key="1">
    <citation type="submission" date="2018-06" db="EMBL/GenBank/DDBJ databases">
        <title>Paenibacillus imtechensis sp. nov.</title>
        <authorList>
            <person name="Pinnaka A.K."/>
            <person name="Singh H."/>
            <person name="Kaur M."/>
        </authorList>
    </citation>
    <scope>NUCLEOTIDE SEQUENCE [LARGE SCALE GENOMIC DNA]</scope>
    <source>
        <strain evidence="10 11">SMB1</strain>
    </source>
</reference>
<dbReference type="FunFam" id="1.10.1200.10:FF:000021">
    <property type="entry name" value="Isochorismatase"/>
    <property type="match status" value="1"/>
</dbReference>
<dbReference type="PANTHER" id="PTHR43540:SF3">
    <property type="entry name" value="ENTEROBACTIN SYNTHASE COMPONENT B"/>
    <property type="match status" value="1"/>
</dbReference>
<comment type="pathway">
    <text evidence="1">Siderophore biosynthesis.</text>
</comment>
<feature type="modified residue" description="O-(pantetheine 4'-phosphoryl)serine" evidence="8">
    <location>
        <position position="257"/>
    </location>
</feature>
<dbReference type="InterPro" id="IPR050272">
    <property type="entry name" value="Isochorismatase-like_hydrls"/>
</dbReference>
<accession>A0A2W1LV02</accession>
<evidence type="ECO:0000256" key="3">
    <source>
        <dbReference type="ARBA" id="ARBA00012100"/>
    </source>
</evidence>
<dbReference type="PANTHER" id="PTHR43540">
    <property type="entry name" value="PEROXYUREIDOACRYLATE/UREIDOACRYLATE AMIDOHYDROLASE-RELATED"/>
    <property type="match status" value="1"/>
</dbReference>
<dbReference type="PRINTS" id="PR01398">
    <property type="entry name" value="ISCHRISMTASE"/>
</dbReference>
<evidence type="ECO:0000313" key="11">
    <source>
        <dbReference type="Proteomes" id="UP000249522"/>
    </source>
</evidence>
<dbReference type="Pfam" id="PF00857">
    <property type="entry name" value="Isochorismatase"/>
    <property type="match status" value="1"/>
</dbReference>
<dbReference type="SUPFAM" id="SSF52499">
    <property type="entry name" value="Isochorismatase-like hydrolases"/>
    <property type="match status" value="1"/>
</dbReference>
<keyword evidence="11" id="KW-1185">Reference proteome</keyword>
<evidence type="ECO:0000259" key="9">
    <source>
        <dbReference type="PROSITE" id="PS50075"/>
    </source>
</evidence>
<evidence type="ECO:0000256" key="1">
    <source>
        <dbReference type="ARBA" id="ARBA00004924"/>
    </source>
</evidence>
<dbReference type="EC" id="3.3.2.1" evidence="3"/>
<dbReference type="InterPro" id="IPR036380">
    <property type="entry name" value="Isochorismatase-like_sf"/>
</dbReference>
<dbReference type="Pfam" id="PF00550">
    <property type="entry name" value="PP-binding"/>
    <property type="match status" value="1"/>
</dbReference>
<dbReference type="PIRSF" id="PIRSF001111">
    <property type="entry name" value="Isochorismatase"/>
    <property type="match status" value="1"/>
</dbReference>